<dbReference type="AlphaFoldDB" id="A0AAE0KG11"/>
<dbReference type="Proteomes" id="UP001287356">
    <property type="component" value="Unassembled WGS sequence"/>
</dbReference>
<accession>A0AAE0KG11</accession>
<proteinExistence type="predicted"/>
<dbReference type="PANTHER" id="PTHR23416">
    <property type="entry name" value="SIALIC ACID SYNTHASE-RELATED"/>
    <property type="match status" value="1"/>
</dbReference>
<dbReference type="GO" id="GO:0008374">
    <property type="term" value="F:O-acyltransferase activity"/>
    <property type="evidence" value="ECO:0007669"/>
    <property type="project" value="TreeGrafter"/>
</dbReference>
<evidence type="ECO:0000313" key="1">
    <source>
        <dbReference type="EMBL" id="KAK3376133.1"/>
    </source>
</evidence>
<dbReference type="Gene3D" id="2.160.10.10">
    <property type="entry name" value="Hexapeptide repeat proteins"/>
    <property type="match status" value="1"/>
</dbReference>
<dbReference type="InterPro" id="IPR011004">
    <property type="entry name" value="Trimer_LpxA-like_sf"/>
</dbReference>
<sequence length="194" mass="21260">MDDFMEPENIDSATESAIEGLEQPELSRRPGVAFPAGNSDFRAVRNRCMQACRIFNETPEDAPPVVRSRLWLDIIRPVRDRSNDGTPITHDEALSNPCKKGKAQTPFVKPPFFADYGLRLVVGGSTFINRGCMIMDTPVADITIGRDCNIGPNCVLVGVSHEMQPQARLAEPVSIGRPITIGDNVWIGANVTIL</sequence>
<dbReference type="SUPFAM" id="SSF51161">
    <property type="entry name" value="Trimeric LpxA-like enzymes"/>
    <property type="match status" value="1"/>
</dbReference>
<dbReference type="InterPro" id="IPR001451">
    <property type="entry name" value="Hexapep"/>
</dbReference>
<protein>
    <submittedName>
        <fullName evidence="1">Trimeric LpxA-like protein</fullName>
    </submittedName>
</protein>
<dbReference type="PANTHER" id="PTHR23416:SF54">
    <property type="entry name" value="ACETYLTRANSFERASE, CYSE_LACA_LPXA_NODL FAMILY (AFU_ORTHOLOGUE AFUA_2G08430)-RELATED"/>
    <property type="match status" value="1"/>
</dbReference>
<dbReference type="InterPro" id="IPR051159">
    <property type="entry name" value="Hexapeptide_acetyltransf"/>
</dbReference>
<organism evidence="1 2">
    <name type="scientific">Lasiosphaeria ovina</name>
    <dbReference type="NCBI Taxonomy" id="92902"/>
    <lineage>
        <taxon>Eukaryota</taxon>
        <taxon>Fungi</taxon>
        <taxon>Dikarya</taxon>
        <taxon>Ascomycota</taxon>
        <taxon>Pezizomycotina</taxon>
        <taxon>Sordariomycetes</taxon>
        <taxon>Sordariomycetidae</taxon>
        <taxon>Sordariales</taxon>
        <taxon>Lasiosphaeriaceae</taxon>
        <taxon>Lasiosphaeria</taxon>
    </lineage>
</organism>
<dbReference type="Pfam" id="PF14602">
    <property type="entry name" value="Hexapep_2"/>
    <property type="match status" value="2"/>
</dbReference>
<evidence type="ECO:0000313" key="2">
    <source>
        <dbReference type="Proteomes" id="UP001287356"/>
    </source>
</evidence>
<gene>
    <name evidence="1" type="ORF">B0T24DRAFT_215783</name>
</gene>
<comment type="caution">
    <text evidence="1">The sequence shown here is derived from an EMBL/GenBank/DDBJ whole genome shotgun (WGS) entry which is preliminary data.</text>
</comment>
<name>A0AAE0KG11_9PEZI</name>
<reference evidence="1" key="2">
    <citation type="submission" date="2023-06" db="EMBL/GenBank/DDBJ databases">
        <authorList>
            <consortium name="Lawrence Berkeley National Laboratory"/>
            <person name="Haridas S."/>
            <person name="Hensen N."/>
            <person name="Bonometti L."/>
            <person name="Westerberg I."/>
            <person name="Brannstrom I.O."/>
            <person name="Guillou S."/>
            <person name="Cros-Aarteil S."/>
            <person name="Calhoun S."/>
            <person name="Kuo A."/>
            <person name="Mondo S."/>
            <person name="Pangilinan J."/>
            <person name="Riley R."/>
            <person name="Labutti K."/>
            <person name="Andreopoulos B."/>
            <person name="Lipzen A."/>
            <person name="Chen C."/>
            <person name="Yanf M."/>
            <person name="Daum C."/>
            <person name="Ng V."/>
            <person name="Clum A."/>
            <person name="Steindorff A."/>
            <person name="Ohm R."/>
            <person name="Martin F."/>
            <person name="Silar P."/>
            <person name="Natvig D."/>
            <person name="Lalanne C."/>
            <person name="Gautier V."/>
            <person name="Ament-Velasquez S.L."/>
            <person name="Kruys A."/>
            <person name="Hutchinson M.I."/>
            <person name="Powell A.J."/>
            <person name="Barry K."/>
            <person name="Miller A.N."/>
            <person name="Grigoriev I.V."/>
            <person name="Debuchy R."/>
            <person name="Gladieux P."/>
            <person name="Thoren M.H."/>
            <person name="Johannesson H."/>
        </authorList>
    </citation>
    <scope>NUCLEOTIDE SEQUENCE</scope>
    <source>
        <strain evidence="1">CBS 958.72</strain>
    </source>
</reference>
<reference evidence="1" key="1">
    <citation type="journal article" date="2023" name="Mol. Phylogenet. Evol.">
        <title>Genome-scale phylogeny and comparative genomics of the fungal order Sordariales.</title>
        <authorList>
            <person name="Hensen N."/>
            <person name="Bonometti L."/>
            <person name="Westerberg I."/>
            <person name="Brannstrom I.O."/>
            <person name="Guillou S."/>
            <person name="Cros-Aarteil S."/>
            <person name="Calhoun S."/>
            <person name="Haridas S."/>
            <person name="Kuo A."/>
            <person name="Mondo S."/>
            <person name="Pangilinan J."/>
            <person name="Riley R."/>
            <person name="LaButti K."/>
            <person name="Andreopoulos B."/>
            <person name="Lipzen A."/>
            <person name="Chen C."/>
            <person name="Yan M."/>
            <person name="Daum C."/>
            <person name="Ng V."/>
            <person name="Clum A."/>
            <person name="Steindorff A."/>
            <person name="Ohm R.A."/>
            <person name="Martin F."/>
            <person name="Silar P."/>
            <person name="Natvig D.O."/>
            <person name="Lalanne C."/>
            <person name="Gautier V."/>
            <person name="Ament-Velasquez S.L."/>
            <person name="Kruys A."/>
            <person name="Hutchinson M.I."/>
            <person name="Powell A.J."/>
            <person name="Barry K."/>
            <person name="Miller A.N."/>
            <person name="Grigoriev I.V."/>
            <person name="Debuchy R."/>
            <person name="Gladieux P."/>
            <person name="Hiltunen Thoren M."/>
            <person name="Johannesson H."/>
        </authorList>
    </citation>
    <scope>NUCLEOTIDE SEQUENCE</scope>
    <source>
        <strain evidence="1">CBS 958.72</strain>
    </source>
</reference>
<dbReference type="EMBL" id="JAULSN010000003">
    <property type="protein sequence ID" value="KAK3376133.1"/>
    <property type="molecule type" value="Genomic_DNA"/>
</dbReference>
<keyword evidence="2" id="KW-1185">Reference proteome</keyword>